<dbReference type="Gene3D" id="3.40.50.1360">
    <property type="match status" value="1"/>
</dbReference>
<dbReference type="InterPro" id="IPR005900">
    <property type="entry name" value="6-phosphogluconolactonase_DevB"/>
</dbReference>
<evidence type="ECO:0000256" key="1">
    <source>
        <dbReference type="ARBA" id="ARBA00010662"/>
    </source>
</evidence>
<dbReference type="SUPFAM" id="SSF100950">
    <property type="entry name" value="NagB/RpiA/CoA transferase-like"/>
    <property type="match status" value="1"/>
</dbReference>
<dbReference type="PANTHER" id="PTHR11054:SF0">
    <property type="entry name" value="6-PHOSPHOGLUCONOLACTONASE"/>
    <property type="match status" value="1"/>
</dbReference>
<dbReference type="GO" id="GO:0005975">
    <property type="term" value="P:carbohydrate metabolic process"/>
    <property type="evidence" value="ECO:0007669"/>
    <property type="project" value="InterPro"/>
</dbReference>
<dbReference type="InterPro" id="IPR039104">
    <property type="entry name" value="6PGL"/>
</dbReference>
<evidence type="ECO:0000313" key="4">
    <source>
        <dbReference type="EMBL" id="CAB4750197.1"/>
    </source>
</evidence>
<dbReference type="EMBL" id="CAEZYZ010000121">
    <property type="protein sequence ID" value="CAB4750197.1"/>
    <property type="molecule type" value="Genomic_DNA"/>
</dbReference>
<dbReference type="AlphaFoldDB" id="A0A6J6TUU3"/>
<organism evidence="4">
    <name type="scientific">freshwater metagenome</name>
    <dbReference type="NCBI Taxonomy" id="449393"/>
    <lineage>
        <taxon>unclassified sequences</taxon>
        <taxon>metagenomes</taxon>
        <taxon>ecological metagenomes</taxon>
    </lineage>
</organism>
<keyword evidence="2" id="KW-1133">Transmembrane helix</keyword>
<evidence type="ECO:0000259" key="3">
    <source>
        <dbReference type="Pfam" id="PF01182"/>
    </source>
</evidence>
<proteinExistence type="inferred from homology"/>
<dbReference type="InterPro" id="IPR006148">
    <property type="entry name" value="Glc/Gal-6P_isomerase"/>
</dbReference>
<dbReference type="GO" id="GO:0017057">
    <property type="term" value="F:6-phosphogluconolactonase activity"/>
    <property type="evidence" value="ECO:0007669"/>
    <property type="project" value="InterPro"/>
</dbReference>
<dbReference type="Pfam" id="PF01182">
    <property type="entry name" value="Glucosamine_iso"/>
    <property type="match status" value="1"/>
</dbReference>
<gene>
    <name evidence="4" type="ORF">UFOPK2810_00809</name>
</gene>
<keyword evidence="2" id="KW-0812">Transmembrane</keyword>
<keyword evidence="2" id="KW-0472">Membrane</keyword>
<dbReference type="CDD" id="cd01400">
    <property type="entry name" value="6PGL"/>
    <property type="match status" value="1"/>
</dbReference>
<dbReference type="GO" id="GO:0006098">
    <property type="term" value="P:pentose-phosphate shunt"/>
    <property type="evidence" value="ECO:0007669"/>
    <property type="project" value="InterPro"/>
</dbReference>
<protein>
    <submittedName>
        <fullName evidence="4">Unannotated protein</fullName>
    </submittedName>
</protein>
<dbReference type="InterPro" id="IPR037171">
    <property type="entry name" value="NagB/RpiA_transferase-like"/>
</dbReference>
<feature type="transmembrane region" description="Helical" evidence="2">
    <location>
        <begin position="34"/>
        <end position="57"/>
    </location>
</feature>
<name>A0A6J6TUU3_9ZZZZ</name>
<feature type="domain" description="Glucosamine/galactosamine-6-phosphate isomerase" evidence="3">
    <location>
        <begin position="10"/>
        <end position="234"/>
    </location>
</feature>
<comment type="similarity">
    <text evidence="1">Belongs to the glucosamine/galactosamine-6-phosphate isomerase family. 6-phosphogluconolactonase subfamily.</text>
</comment>
<sequence length="258" mass="27102">MTRREVLRHPDAQALALSAAGVLATRISERQADAGVARIVLTGGGIGTAVLAALALAPARDAVDWSRVEFWWGDERYLPSGDPDRNETSARAALLDHVTIDPARVHAIEGPDRSVSAEAAADRYAEHLLAHARPEDHGGTPRFDVVLLGIGPDGHVASLFPEHPALRVTERPTAAVHGSPKPPPTRVTLTFAALNAASEVWVLASGAEKSTAVRLALDPSAGALQVPAAGALGRDRTLFFVDEAAASRLPHDLGRPIA</sequence>
<dbReference type="NCBIfam" id="TIGR01198">
    <property type="entry name" value="pgl"/>
    <property type="match status" value="1"/>
</dbReference>
<reference evidence="4" key="1">
    <citation type="submission" date="2020-05" db="EMBL/GenBank/DDBJ databases">
        <authorList>
            <person name="Chiriac C."/>
            <person name="Salcher M."/>
            <person name="Ghai R."/>
            <person name="Kavagutti S V."/>
        </authorList>
    </citation>
    <scope>NUCLEOTIDE SEQUENCE</scope>
</reference>
<accession>A0A6J6TUU3</accession>
<dbReference type="PANTHER" id="PTHR11054">
    <property type="entry name" value="6-PHOSPHOGLUCONOLACTONASE"/>
    <property type="match status" value="1"/>
</dbReference>
<evidence type="ECO:0000256" key="2">
    <source>
        <dbReference type="SAM" id="Phobius"/>
    </source>
</evidence>